<dbReference type="EMBL" id="VGLS01000077">
    <property type="protein sequence ID" value="MBM3222965.1"/>
    <property type="molecule type" value="Genomic_DNA"/>
</dbReference>
<feature type="transmembrane region" description="Helical" evidence="7">
    <location>
        <begin position="35"/>
        <end position="57"/>
    </location>
</feature>
<protein>
    <submittedName>
        <fullName evidence="9">ABC transporter permease</fullName>
    </submittedName>
</protein>
<evidence type="ECO:0000259" key="8">
    <source>
        <dbReference type="PROSITE" id="PS50928"/>
    </source>
</evidence>
<dbReference type="PANTHER" id="PTHR43386">
    <property type="entry name" value="OLIGOPEPTIDE TRANSPORT SYSTEM PERMEASE PROTEIN APPC"/>
    <property type="match status" value="1"/>
</dbReference>
<dbReference type="Pfam" id="PF00528">
    <property type="entry name" value="BPD_transp_1"/>
    <property type="match status" value="1"/>
</dbReference>
<dbReference type="InterPro" id="IPR050366">
    <property type="entry name" value="BP-dependent_transpt_permease"/>
</dbReference>
<feature type="domain" description="ABC transmembrane type-1" evidence="8">
    <location>
        <begin position="99"/>
        <end position="289"/>
    </location>
</feature>
<evidence type="ECO:0000256" key="5">
    <source>
        <dbReference type="ARBA" id="ARBA00022989"/>
    </source>
</evidence>
<evidence type="ECO:0000256" key="3">
    <source>
        <dbReference type="ARBA" id="ARBA00022475"/>
    </source>
</evidence>
<feature type="transmembrane region" description="Helical" evidence="7">
    <location>
        <begin position="216"/>
        <end position="243"/>
    </location>
</feature>
<dbReference type="Gene3D" id="1.10.3720.10">
    <property type="entry name" value="MetI-like"/>
    <property type="match status" value="1"/>
</dbReference>
<evidence type="ECO:0000256" key="2">
    <source>
        <dbReference type="ARBA" id="ARBA00022448"/>
    </source>
</evidence>
<feature type="transmembrane region" description="Helical" evidence="7">
    <location>
        <begin position="103"/>
        <end position="127"/>
    </location>
</feature>
<evidence type="ECO:0000256" key="6">
    <source>
        <dbReference type="ARBA" id="ARBA00023136"/>
    </source>
</evidence>
<sequence length="303" mass="32217">MYSEDIQPQTAAAAAAPRRQRTGVWTMARRKPLGAISAVILCGLIATAALAPVIAPYDPYRFNLNERGLPIRLHAPDARFLFGTDTHGRDVLSRIIYGTRVSLVVGFLSVAIGTLGGTVIGLLSGYWEGMVDHGLQRCVDTLMAFPGVVLALAVLSVFGQSLANVILVIGLVIAPGASRVVRGSVLSVKQNAYIDAARAAGASSWRLMVWHILPNVLAPILIIASVWLGNAIVIEAALSFLGFGTPPPTPTWGGMLSGEGRRSLETAPYLALFPGLAISIVVLAFNMFGDAVRDLLDPRLRTR</sequence>
<dbReference type="GO" id="GO:0005886">
    <property type="term" value="C:plasma membrane"/>
    <property type="evidence" value="ECO:0007669"/>
    <property type="project" value="UniProtKB-SubCell"/>
</dbReference>
<keyword evidence="4 7" id="KW-0812">Transmembrane</keyword>
<proteinExistence type="inferred from homology"/>
<evidence type="ECO:0000313" key="10">
    <source>
        <dbReference type="Proteomes" id="UP000712673"/>
    </source>
</evidence>
<feature type="transmembrane region" description="Helical" evidence="7">
    <location>
        <begin position="269"/>
        <end position="289"/>
    </location>
</feature>
<dbReference type="PROSITE" id="PS50928">
    <property type="entry name" value="ABC_TM1"/>
    <property type="match status" value="1"/>
</dbReference>
<dbReference type="PANTHER" id="PTHR43386:SF1">
    <property type="entry name" value="D,D-DIPEPTIDE TRANSPORT SYSTEM PERMEASE PROTEIN DDPC-RELATED"/>
    <property type="match status" value="1"/>
</dbReference>
<comment type="similarity">
    <text evidence="7">Belongs to the binding-protein-dependent transport system permease family.</text>
</comment>
<dbReference type="InterPro" id="IPR025966">
    <property type="entry name" value="OppC_N"/>
</dbReference>
<dbReference type="Proteomes" id="UP000712673">
    <property type="component" value="Unassembled WGS sequence"/>
</dbReference>
<keyword evidence="5 7" id="KW-1133">Transmembrane helix</keyword>
<dbReference type="InterPro" id="IPR000515">
    <property type="entry name" value="MetI-like"/>
</dbReference>
<evidence type="ECO:0000256" key="4">
    <source>
        <dbReference type="ARBA" id="ARBA00022692"/>
    </source>
</evidence>
<feature type="transmembrane region" description="Helical" evidence="7">
    <location>
        <begin position="147"/>
        <end position="174"/>
    </location>
</feature>
<dbReference type="GO" id="GO:0055085">
    <property type="term" value="P:transmembrane transport"/>
    <property type="evidence" value="ECO:0007669"/>
    <property type="project" value="InterPro"/>
</dbReference>
<comment type="subcellular location">
    <subcellularLocation>
        <location evidence="1 7">Cell membrane</location>
        <topology evidence="1 7">Multi-pass membrane protein</topology>
    </subcellularLocation>
</comment>
<dbReference type="SUPFAM" id="SSF161098">
    <property type="entry name" value="MetI-like"/>
    <property type="match status" value="1"/>
</dbReference>
<comment type="caution">
    <text evidence="9">The sequence shown here is derived from an EMBL/GenBank/DDBJ whole genome shotgun (WGS) entry which is preliminary data.</text>
</comment>
<keyword evidence="6 7" id="KW-0472">Membrane</keyword>
<evidence type="ECO:0000256" key="1">
    <source>
        <dbReference type="ARBA" id="ARBA00004651"/>
    </source>
</evidence>
<organism evidence="9 10">
    <name type="scientific">Tectimicrobiota bacterium</name>
    <dbReference type="NCBI Taxonomy" id="2528274"/>
    <lineage>
        <taxon>Bacteria</taxon>
        <taxon>Pseudomonadati</taxon>
        <taxon>Nitrospinota/Tectimicrobiota group</taxon>
        <taxon>Candidatus Tectimicrobiota</taxon>
    </lineage>
</organism>
<evidence type="ECO:0000256" key="7">
    <source>
        <dbReference type="RuleBase" id="RU363032"/>
    </source>
</evidence>
<evidence type="ECO:0000313" key="9">
    <source>
        <dbReference type="EMBL" id="MBM3222965.1"/>
    </source>
</evidence>
<keyword evidence="3" id="KW-1003">Cell membrane</keyword>
<dbReference type="Pfam" id="PF12911">
    <property type="entry name" value="OppC_N"/>
    <property type="match status" value="1"/>
</dbReference>
<dbReference type="InterPro" id="IPR035906">
    <property type="entry name" value="MetI-like_sf"/>
</dbReference>
<dbReference type="CDD" id="cd06261">
    <property type="entry name" value="TM_PBP2"/>
    <property type="match status" value="1"/>
</dbReference>
<name>A0A937VZH7_UNCTE</name>
<dbReference type="AlphaFoldDB" id="A0A937VZH7"/>
<reference evidence="9" key="1">
    <citation type="submission" date="2019-03" db="EMBL/GenBank/DDBJ databases">
        <title>Lake Tanganyika Metagenome-Assembled Genomes (MAGs).</title>
        <authorList>
            <person name="Tran P."/>
        </authorList>
    </citation>
    <scope>NUCLEOTIDE SEQUENCE</scope>
    <source>
        <strain evidence="9">K_DeepCast_65m_m2_066</strain>
    </source>
</reference>
<gene>
    <name evidence="9" type="ORF">FJZ47_04060</name>
</gene>
<keyword evidence="2 7" id="KW-0813">Transport</keyword>
<accession>A0A937VZH7</accession>